<dbReference type="EMBL" id="MU267706">
    <property type="protein sequence ID" value="KAH7910607.1"/>
    <property type="molecule type" value="Genomic_DNA"/>
</dbReference>
<accession>A0ACB8ACZ1</accession>
<name>A0ACB8ACZ1_9AGAM</name>
<keyword evidence="2" id="KW-1185">Reference proteome</keyword>
<comment type="caution">
    <text evidence="1">The sequence shown here is derived from an EMBL/GenBank/DDBJ whole genome shotgun (WGS) entry which is preliminary data.</text>
</comment>
<reference evidence="1" key="1">
    <citation type="journal article" date="2021" name="New Phytol.">
        <title>Evolutionary innovations through gain and loss of genes in the ectomycorrhizal Boletales.</title>
        <authorList>
            <person name="Wu G."/>
            <person name="Miyauchi S."/>
            <person name="Morin E."/>
            <person name="Kuo A."/>
            <person name="Drula E."/>
            <person name="Varga T."/>
            <person name="Kohler A."/>
            <person name="Feng B."/>
            <person name="Cao Y."/>
            <person name="Lipzen A."/>
            <person name="Daum C."/>
            <person name="Hundley H."/>
            <person name="Pangilinan J."/>
            <person name="Johnson J."/>
            <person name="Barry K."/>
            <person name="LaButti K."/>
            <person name="Ng V."/>
            <person name="Ahrendt S."/>
            <person name="Min B."/>
            <person name="Choi I.G."/>
            <person name="Park H."/>
            <person name="Plett J.M."/>
            <person name="Magnuson J."/>
            <person name="Spatafora J.W."/>
            <person name="Nagy L.G."/>
            <person name="Henrissat B."/>
            <person name="Grigoriev I.V."/>
            <person name="Yang Z.L."/>
            <person name="Xu J."/>
            <person name="Martin F.M."/>
        </authorList>
    </citation>
    <scope>NUCLEOTIDE SEQUENCE</scope>
    <source>
        <strain evidence="1">ATCC 28755</strain>
    </source>
</reference>
<proteinExistence type="predicted"/>
<evidence type="ECO:0000313" key="2">
    <source>
        <dbReference type="Proteomes" id="UP000790377"/>
    </source>
</evidence>
<organism evidence="1 2">
    <name type="scientific">Hygrophoropsis aurantiaca</name>
    <dbReference type="NCBI Taxonomy" id="72124"/>
    <lineage>
        <taxon>Eukaryota</taxon>
        <taxon>Fungi</taxon>
        <taxon>Dikarya</taxon>
        <taxon>Basidiomycota</taxon>
        <taxon>Agaricomycotina</taxon>
        <taxon>Agaricomycetes</taxon>
        <taxon>Agaricomycetidae</taxon>
        <taxon>Boletales</taxon>
        <taxon>Coniophorineae</taxon>
        <taxon>Hygrophoropsidaceae</taxon>
        <taxon>Hygrophoropsis</taxon>
    </lineage>
</organism>
<dbReference type="Proteomes" id="UP000790377">
    <property type="component" value="Unassembled WGS sequence"/>
</dbReference>
<gene>
    <name evidence="1" type="ORF">BJ138DRAFT_1113922</name>
</gene>
<protein>
    <submittedName>
        <fullName evidence="1">Cytochrome P450</fullName>
    </submittedName>
</protein>
<evidence type="ECO:0000313" key="1">
    <source>
        <dbReference type="EMBL" id="KAH7910607.1"/>
    </source>
</evidence>
<sequence length="512" mass="57418">MSSSSTANLTVIALLSAGAAVAYSIVVAKRRDGPPLPPGPPPTPIVGNVRGINASTPWITYTDWAATYGDLVYSRFFNQDIIIINSEEVAQDLLDRRSHIYSDRPVIVTNELVGIGFNSAFLRYGPKWRLHRRLFHQAFKQDAALSFRPLQMRKAHQLLRDLLESPQEYEGHLMLHSNSIIMSAVYDYETAPRDDPLVNIIDKAVTIATSELKPDAAAILGAFPFILSLPSWFPGMSFKGRAAISRQYAAKWLNEPFQYVKERMKSGTYAPSMVSDALEKWQSQDESGEVTVAIRETAATAFLDSFRFEVFVLAMVLYPEVQERAWLSIRSVVGTTRLPNFDDRASLPYIDAVLRETSRWHPIVPAGVPHATYTEDIYNGYYIPKGAMVIPNVWAMTRNEAKYPNPEEFKPERFLDGNGALTDDTCSMGFGFGRRICVGRHMADASLWSCMALMLAAFKFSKRKDVNGIDIDFEPQWFSGLGTHPLPFPCRITPRHEGMDMGKLNELIEAST</sequence>